<organism evidence="1 2">
    <name type="scientific">Candidatus Spechtbacteria bacterium SB0662_bin_43</name>
    <dbReference type="NCBI Taxonomy" id="2604897"/>
    <lineage>
        <taxon>Bacteria</taxon>
        <taxon>Candidatus Spechtiibacteriota</taxon>
    </lineage>
</organism>
<proteinExistence type="predicted"/>
<dbReference type="EMBL" id="VXOY01000019">
    <property type="protein sequence ID" value="MYE38310.1"/>
    <property type="molecule type" value="Genomic_DNA"/>
</dbReference>
<reference evidence="1 2" key="1">
    <citation type="submission" date="2019-09" db="EMBL/GenBank/DDBJ databases">
        <title>Characterisation of the sponge microbiome using genome-centric metagenomics.</title>
        <authorList>
            <person name="Engelberts J.P."/>
            <person name="Robbins S.J."/>
            <person name="De Goeij J.M."/>
            <person name="Aranda M."/>
            <person name="Bell S.C."/>
            <person name="Webster N.S."/>
        </authorList>
    </citation>
    <scope>NUCLEOTIDE SEQUENCE [LARGE SCALE GENOMIC DNA]</scope>
    <source>
        <strain evidence="1">SB0662_bin_43</strain>
    </source>
</reference>
<comment type="caution">
    <text evidence="1">The sequence shown here is derived from an EMBL/GenBank/DDBJ whole genome shotgun (WGS) entry which is preliminary data.</text>
</comment>
<protein>
    <submittedName>
        <fullName evidence="1">Uncharacterized protein</fullName>
    </submittedName>
</protein>
<evidence type="ECO:0000313" key="2">
    <source>
        <dbReference type="Proteomes" id="UP000449092"/>
    </source>
</evidence>
<gene>
    <name evidence="1" type="ORF">F4X82_02210</name>
</gene>
<name>A0A845D9B8_9BACT</name>
<dbReference type="Proteomes" id="UP000449092">
    <property type="component" value="Unassembled WGS sequence"/>
</dbReference>
<dbReference type="AlphaFoldDB" id="A0A845D9B8"/>
<accession>A0A845D9B8</accession>
<evidence type="ECO:0000313" key="1">
    <source>
        <dbReference type="EMBL" id="MYE38310.1"/>
    </source>
</evidence>
<sequence length="70" mass="8516">MTTEQHFNDAYKRLKEEYERLSRYEYLTMPDPTTLPQYKRDTIYSFRHEIGDISKRMDEISDKMSDIVGM</sequence>